<comment type="caution">
    <text evidence="7">The sequence shown here is derived from an EMBL/GenBank/DDBJ whole genome shotgun (WGS) entry which is preliminary data.</text>
</comment>
<evidence type="ECO:0000256" key="4">
    <source>
        <dbReference type="PIRSR" id="PIRSR602081-1"/>
    </source>
</evidence>
<evidence type="ECO:0000256" key="1">
    <source>
        <dbReference type="ARBA" id="ARBA00001932"/>
    </source>
</evidence>
<dbReference type="SUPFAM" id="SSF48173">
    <property type="entry name" value="Cryptochrome/photolyase FAD-binding domain"/>
    <property type="match status" value="1"/>
</dbReference>
<feature type="site" description="Electron transfer via tryptophanyl radical" evidence="5">
    <location>
        <position position="311"/>
    </location>
</feature>
<keyword evidence="8" id="KW-1185">Reference proteome</keyword>
<evidence type="ECO:0000256" key="5">
    <source>
        <dbReference type="PIRSR" id="PIRSR602081-2"/>
    </source>
</evidence>
<dbReference type="Gene3D" id="1.10.579.10">
    <property type="entry name" value="DNA Cyclobutane Dipyrimidine Photolyase, subunit A, domain 3"/>
    <property type="match status" value="1"/>
</dbReference>
<dbReference type="Proteomes" id="UP000680038">
    <property type="component" value="Unassembled WGS sequence"/>
</dbReference>
<dbReference type="InterPro" id="IPR036134">
    <property type="entry name" value="Crypto/Photolyase_FAD-like_sf"/>
</dbReference>
<keyword evidence="3 4" id="KW-0274">FAD</keyword>
<comment type="cofactor">
    <cofactor evidence="4">
        <name>FAD</name>
        <dbReference type="ChEBI" id="CHEBI:57692"/>
    </cofactor>
    <text evidence="4">Binds 1 FAD per subunit.</text>
</comment>
<dbReference type="PROSITE" id="PS51645">
    <property type="entry name" value="PHR_CRY_ALPHA_BETA"/>
    <property type="match status" value="1"/>
</dbReference>
<dbReference type="RefSeq" id="WP_215237008.1">
    <property type="nucleotide sequence ID" value="NZ_CAJRAF010000001.1"/>
</dbReference>
<dbReference type="GO" id="GO:0003904">
    <property type="term" value="F:deoxyribodipyrimidine photo-lyase activity"/>
    <property type="evidence" value="ECO:0007669"/>
    <property type="project" value="TreeGrafter"/>
</dbReference>
<accession>A0A916J7I9</accession>
<dbReference type="InterPro" id="IPR036155">
    <property type="entry name" value="Crypto/Photolyase_N_sf"/>
</dbReference>
<evidence type="ECO:0000256" key="2">
    <source>
        <dbReference type="ARBA" id="ARBA00022630"/>
    </source>
</evidence>
<evidence type="ECO:0000256" key="3">
    <source>
        <dbReference type="ARBA" id="ARBA00022827"/>
    </source>
</evidence>
<keyword evidence="2 4" id="KW-0285">Flavoprotein</keyword>
<dbReference type="InterPro" id="IPR002081">
    <property type="entry name" value="Cryptochrome/DNA_photolyase_1"/>
</dbReference>
<reference evidence="7" key="1">
    <citation type="submission" date="2021-04" db="EMBL/GenBank/DDBJ databases">
        <authorList>
            <person name="Rodrigo-Torres L."/>
            <person name="Arahal R. D."/>
            <person name="Lucena T."/>
        </authorList>
    </citation>
    <scope>NUCLEOTIDE SEQUENCE</scope>
    <source>
        <strain evidence="7">CECT 9275</strain>
    </source>
</reference>
<dbReference type="AlphaFoldDB" id="A0A916J7I9"/>
<dbReference type="Pfam" id="PF00875">
    <property type="entry name" value="DNA_photolyase"/>
    <property type="match status" value="1"/>
</dbReference>
<dbReference type="SUPFAM" id="SSF52425">
    <property type="entry name" value="Cryptochrome/photolyase, N-terminal domain"/>
    <property type="match status" value="1"/>
</dbReference>
<dbReference type="PANTHER" id="PTHR11455">
    <property type="entry name" value="CRYPTOCHROME"/>
    <property type="match status" value="1"/>
</dbReference>
<proteinExistence type="predicted"/>
<dbReference type="InterPro" id="IPR006050">
    <property type="entry name" value="DNA_photolyase_N"/>
</dbReference>
<dbReference type="EMBL" id="CAJRAF010000001">
    <property type="protein sequence ID" value="CAG4989001.1"/>
    <property type="molecule type" value="Genomic_DNA"/>
</dbReference>
<dbReference type="Gene3D" id="1.25.40.80">
    <property type="match status" value="1"/>
</dbReference>
<evidence type="ECO:0000259" key="6">
    <source>
        <dbReference type="PROSITE" id="PS51645"/>
    </source>
</evidence>
<dbReference type="InterPro" id="IPR005101">
    <property type="entry name" value="Cryptochr/Photolyase_FAD-bd"/>
</dbReference>
<sequence length="396" mass="45672">MTQRIIFWFRNDLRLHDNEALYQAAKNSYEIVPVYVFDPRQFETTRLGFRRTGAFRAQLIIESVAELRNRLKALGADLLIRVGEPEKIIAQLAEDYHADYVYTTKKIGPKETRIESLLSKNLKIHNVDIKLFWIDTLLNVQDLPFSIAKLPHGFDSYWQMVKDRLPVKTILPAPEKLHLPSDYDPGLMPEVPSLGFQPDEISETYTGEIPQGGENTGLELLSQLVNELKQGTSSATYDHITDSRLSLWIALGCVSARQIYTQLAKLPEKTPGRNETIKNLFERDYAHFTLLKYGPRLFKPSGIKHLFEHRWNNDPVIFEKWKLGETENPEINKIMLKLKATGYPNLAERYQAANYLVNELDINWTWGATYFESLLLDYDVAVSWGRWNQVAKVGVE</sequence>
<feature type="site" description="Electron transfer via tryptophanyl radical" evidence="5">
    <location>
        <position position="364"/>
    </location>
</feature>
<gene>
    <name evidence="7" type="primary">cry</name>
    <name evidence="7" type="ORF">DYBT9275_00202</name>
</gene>
<dbReference type="Pfam" id="PF03441">
    <property type="entry name" value="FAD_binding_7"/>
    <property type="match status" value="1"/>
</dbReference>
<feature type="binding site" evidence="4">
    <location>
        <begin position="377"/>
        <end position="379"/>
    </location>
    <ligand>
        <name>FAD</name>
        <dbReference type="ChEBI" id="CHEBI:57692"/>
    </ligand>
</feature>
<dbReference type="GO" id="GO:0071949">
    <property type="term" value="F:FAD binding"/>
    <property type="evidence" value="ECO:0007669"/>
    <property type="project" value="TreeGrafter"/>
</dbReference>
<evidence type="ECO:0000313" key="7">
    <source>
        <dbReference type="EMBL" id="CAG4989001.1"/>
    </source>
</evidence>
<evidence type="ECO:0000313" key="8">
    <source>
        <dbReference type="Proteomes" id="UP000680038"/>
    </source>
</evidence>
<dbReference type="Gene3D" id="3.40.50.620">
    <property type="entry name" value="HUPs"/>
    <property type="match status" value="1"/>
</dbReference>
<feature type="site" description="Electron transfer via tryptophanyl radical" evidence="5">
    <location>
        <position position="387"/>
    </location>
</feature>
<comment type="cofactor">
    <cofactor evidence="1">
        <name>(6R)-5,10-methylene-5,6,7,8-tetrahydrofolate</name>
        <dbReference type="ChEBI" id="CHEBI:15636"/>
    </cofactor>
</comment>
<protein>
    <submittedName>
        <fullName evidence="7">Cryptochrome DASH</fullName>
    </submittedName>
</protein>
<feature type="domain" description="Photolyase/cryptochrome alpha/beta" evidence="6">
    <location>
        <begin position="3"/>
        <end position="137"/>
    </location>
</feature>
<dbReference type="GO" id="GO:0003677">
    <property type="term" value="F:DNA binding"/>
    <property type="evidence" value="ECO:0007669"/>
    <property type="project" value="TreeGrafter"/>
</dbReference>
<name>A0A916J7I9_9BACT</name>
<organism evidence="7 8">
    <name type="scientific">Dyadobacter helix</name>
    <dbReference type="NCBI Taxonomy" id="2822344"/>
    <lineage>
        <taxon>Bacteria</taxon>
        <taxon>Pseudomonadati</taxon>
        <taxon>Bacteroidota</taxon>
        <taxon>Cytophagia</taxon>
        <taxon>Cytophagales</taxon>
        <taxon>Spirosomataceae</taxon>
        <taxon>Dyadobacter</taxon>
    </lineage>
</organism>
<dbReference type="InterPro" id="IPR014729">
    <property type="entry name" value="Rossmann-like_a/b/a_fold"/>
</dbReference>